<comment type="caution">
    <text evidence="2">The sequence shown here is derived from an EMBL/GenBank/DDBJ whole genome shotgun (WGS) entry which is preliminary data.</text>
</comment>
<dbReference type="GO" id="GO:0032259">
    <property type="term" value="P:methylation"/>
    <property type="evidence" value="ECO:0007669"/>
    <property type="project" value="UniProtKB-KW"/>
</dbReference>
<dbReference type="Gene3D" id="3.40.50.150">
    <property type="entry name" value="Vaccinia Virus protein VP39"/>
    <property type="match status" value="1"/>
</dbReference>
<keyword evidence="2" id="KW-0489">Methyltransferase</keyword>
<evidence type="ECO:0000313" key="2">
    <source>
        <dbReference type="EMBL" id="MVT10619.1"/>
    </source>
</evidence>
<keyword evidence="3" id="KW-1185">Reference proteome</keyword>
<dbReference type="Pfam" id="PF05050">
    <property type="entry name" value="Methyltransf_21"/>
    <property type="match status" value="1"/>
</dbReference>
<dbReference type="Proteomes" id="UP000461730">
    <property type="component" value="Unassembled WGS sequence"/>
</dbReference>
<feature type="domain" description="Methyltransferase FkbM" evidence="1">
    <location>
        <begin position="52"/>
        <end position="220"/>
    </location>
</feature>
<dbReference type="InterPro" id="IPR029063">
    <property type="entry name" value="SAM-dependent_MTases_sf"/>
</dbReference>
<evidence type="ECO:0000259" key="1">
    <source>
        <dbReference type="Pfam" id="PF05050"/>
    </source>
</evidence>
<dbReference type="GO" id="GO:0008171">
    <property type="term" value="F:O-methyltransferase activity"/>
    <property type="evidence" value="ECO:0007669"/>
    <property type="project" value="TreeGrafter"/>
</dbReference>
<dbReference type="InterPro" id="IPR053188">
    <property type="entry name" value="FkbM_Methyltransferase"/>
</dbReference>
<keyword evidence="2" id="KW-0808">Transferase</keyword>
<gene>
    <name evidence="2" type="ORF">GO493_20275</name>
</gene>
<dbReference type="AlphaFoldDB" id="A0A7K1U8C6"/>
<dbReference type="EMBL" id="WRXN01000009">
    <property type="protein sequence ID" value="MVT10619.1"/>
    <property type="molecule type" value="Genomic_DNA"/>
</dbReference>
<evidence type="ECO:0000313" key="3">
    <source>
        <dbReference type="Proteomes" id="UP000461730"/>
    </source>
</evidence>
<sequence length="245" mass="27486">MNLIFKIADAAKVFVQSGRGLTSLLHKGVSIASTQLLHNCRHYVPEVKTILDVGANQGQFALSALHYYPKASIHSFEPIPTVYHLLQQNTRKTPLIHTYNFALGSCNGTVEFHSNHYSHASSVLNVSSLHQQILPHTAGCNNIEVPVRCIDDLLPAIPVTAPVLLKLDVQGYEKEVLKGAVRSLDRIDYLLFEASFVPMYEGEPLFDEMHNYVKELGFEFIAPVGFLQTDALQILQMDLLYRRKK</sequence>
<protein>
    <submittedName>
        <fullName evidence="2">FkbM family methyltransferase</fullName>
    </submittedName>
</protein>
<dbReference type="PANTHER" id="PTHR36973:SF4">
    <property type="entry name" value="NODULATION PROTEIN"/>
    <property type="match status" value="1"/>
</dbReference>
<proteinExistence type="predicted"/>
<dbReference type="SUPFAM" id="SSF53335">
    <property type="entry name" value="S-adenosyl-L-methionine-dependent methyltransferases"/>
    <property type="match status" value="1"/>
</dbReference>
<dbReference type="NCBIfam" id="TIGR01444">
    <property type="entry name" value="fkbM_fam"/>
    <property type="match status" value="1"/>
</dbReference>
<dbReference type="PANTHER" id="PTHR36973">
    <property type="entry name" value="SLL1456 PROTEIN-RELATED"/>
    <property type="match status" value="1"/>
</dbReference>
<dbReference type="RefSeq" id="WP_157308060.1">
    <property type="nucleotide sequence ID" value="NZ_WRXN01000009.1"/>
</dbReference>
<organism evidence="2 3">
    <name type="scientific">Chitinophaga tropicalis</name>
    <dbReference type="NCBI Taxonomy" id="2683588"/>
    <lineage>
        <taxon>Bacteria</taxon>
        <taxon>Pseudomonadati</taxon>
        <taxon>Bacteroidota</taxon>
        <taxon>Chitinophagia</taxon>
        <taxon>Chitinophagales</taxon>
        <taxon>Chitinophagaceae</taxon>
        <taxon>Chitinophaga</taxon>
    </lineage>
</organism>
<reference evidence="2 3" key="1">
    <citation type="submission" date="2019-12" db="EMBL/GenBank/DDBJ databases">
        <title>Chitinophaga sp. strain ysch24 (GDMCC 1.1355), whole genome shotgun sequence.</title>
        <authorList>
            <person name="Zhang X."/>
        </authorList>
    </citation>
    <scope>NUCLEOTIDE SEQUENCE [LARGE SCALE GENOMIC DNA]</scope>
    <source>
        <strain evidence="3">ysch24</strain>
    </source>
</reference>
<accession>A0A7K1U8C6</accession>
<name>A0A7K1U8C6_9BACT</name>
<dbReference type="InterPro" id="IPR006342">
    <property type="entry name" value="FkbM_mtfrase"/>
</dbReference>